<sequence>MLKHCAGHRKILGCEQLLTC</sequence>
<reference evidence="1" key="2">
    <citation type="journal article" date="2015" name="Data Brief">
        <title>Shoot transcriptome of the giant reed, Arundo donax.</title>
        <authorList>
            <person name="Barrero R.A."/>
            <person name="Guerrero F.D."/>
            <person name="Moolhuijzen P."/>
            <person name="Goolsby J.A."/>
            <person name="Tidwell J."/>
            <person name="Bellgard S.E."/>
            <person name="Bellgard M.I."/>
        </authorList>
    </citation>
    <scope>NUCLEOTIDE SEQUENCE</scope>
    <source>
        <tissue evidence="1">Shoot tissue taken approximately 20 cm above the soil surface</tissue>
    </source>
</reference>
<evidence type="ECO:0000313" key="1">
    <source>
        <dbReference type="EMBL" id="JAD32008.1"/>
    </source>
</evidence>
<name>A0A0A8Z2Q9_ARUDO</name>
<dbReference type="EMBL" id="GBRH01265887">
    <property type="protein sequence ID" value="JAD32008.1"/>
    <property type="molecule type" value="Transcribed_RNA"/>
</dbReference>
<accession>A0A0A8Z2Q9</accession>
<protein>
    <submittedName>
        <fullName evidence="1">Uncharacterized protein</fullName>
    </submittedName>
</protein>
<dbReference type="AlphaFoldDB" id="A0A0A8Z2Q9"/>
<proteinExistence type="predicted"/>
<reference evidence="1" key="1">
    <citation type="submission" date="2014-09" db="EMBL/GenBank/DDBJ databases">
        <authorList>
            <person name="Magalhaes I.L.F."/>
            <person name="Oliveira U."/>
            <person name="Santos F.R."/>
            <person name="Vidigal T.H.D.A."/>
            <person name="Brescovit A.D."/>
            <person name="Santos A.J."/>
        </authorList>
    </citation>
    <scope>NUCLEOTIDE SEQUENCE</scope>
    <source>
        <tissue evidence="1">Shoot tissue taken approximately 20 cm above the soil surface</tissue>
    </source>
</reference>
<organism evidence="1">
    <name type="scientific">Arundo donax</name>
    <name type="common">Giant reed</name>
    <name type="synonym">Donax arundinaceus</name>
    <dbReference type="NCBI Taxonomy" id="35708"/>
    <lineage>
        <taxon>Eukaryota</taxon>
        <taxon>Viridiplantae</taxon>
        <taxon>Streptophyta</taxon>
        <taxon>Embryophyta</taxon>
        <taxon>Tracheophyta</taxon>
        <taxon>Spermatophyta</taxon>
        <taxon>Magnoliopsida</taxon>
        <taxon>Liliopsida</taxon>
        <taxon>Poales</taxon>
        <taxon>Poaceae</taxon>
        <taxon>PACMAD clade</taxon>
        <taxon>Arundinoideae</taxon>
        <taxon>Arundineae</taxon>
        <taxon>Arundo</taxon>
    </lineage>
</organism>